<dbReference type="PANTHER" id="PTHR12773:SF0">
    <property type="entry name" value="MULTIFUNCTIONAL METHYLTRANSFERASE SUBUNIT TRM112-LIKE PROTEIN"/>
    <property type="match status" value="1"/>
</dbReference>
<organism evidence="8 9">
    <name type="scientific">Starmerella bacillaris</name>
    <name type="common">Yeast</name>
    <name type="synonym">Candida zemplinina</name>
    <dbReference type="NCBI Taxonomy" id="1247836"/>
    <lineage>
        <taxon>Eukaryota</taxon>
        <taxon>Fungi</taxon>
        <taxon>Dikarya</taxon>
        <taxon>Ascomycota</taxon>
        <taxon>Saccharomycotina</taxon>
        <taxon>Dipodascomycetes</taxon>
        <taxon>Dipodascales</taxon>
        <taxon>Trichomonascaceae</taxon>
        <taxon>Starmerella</taxon>
    </lineage>
</organism>
<dbReference type="PANTHER" id="PTHR12773">
    <property type="entry name" value="UPF0315 PROTEIN-RELATED"/>
    <property type="match status" value="1"/>
</dbReference>
<evidence type="ECO:0000256" key="1">
    <source>
        <dbReference type="ARBA" id="ARBA00004123"/>
    </source>
</evidence>
<evidence type="ECO:0000256" key="7">
    <source>
        <dbReference type="ARBA" id="ARBA00083044"/>
    </source>
</evidence>
<dbReference type="GO" id="GO:0005634">
    <property type="term" value="C:nucleus"/>
    <property type="evidence" value="ECO:0007669"/>
    <property type="project" value="UniProtKB-SubCell"/>
</dbReference>
<dbReference type="EMBL" id="BTGC01000003">
    <property type="protein sequence ID" value="GMM50958.1"/>
    <property type="molecule type" value="Genomic_DNA"/>
</dbReference>
<sequence length="125" mass="14326">MKLLTTNFVQCAVKSCSSSSNCFPLHFTECELVHEDLEFDEDFIKNVMVKIDWPALLSVTRDIGNNSLPEEKPNIESCDEQVLRDLHLVLLETQIKDGKMICKNCDHLYHIKNTIPNFLLPPHLA</sequence>
<dbReference type="AlphaFoldDB" id="A0AAV5RHM9"/>
<dbReference type="InterPro" id="IPR005651">
    <property type="entry name" value="Trm112-like"/>
</dbReference>
<reference evidence="8 9" key="1">
    <citation type="journal article" date="2023" name="Elife">
        <title>Identification of key yeast species and microbe-microbe interactions impacting larval growth of Drosophila in the wild.</title>
        <authorList>
            <person name="Mure A."/>
            <person name="Sugiura Y."/>
            <person name="Maeda R."/>
            <person name="Honda K."/>
            <person name="Sakurai N."/>
            <person name="Takahashi Y."/>
            <person name="Watada M."/>
            <person name="Katoh T."/>
            <person name="Gotoh A."/>
            <person name="Gotoh Y."/>
            <person name="Taniguchi I."/>
            <person name="Nakamura K."/>
            <person name="Hayashi T."/>
            <person name="Katayama T."/>
            <person name="Uemura T."/>
            <person name="Hattori Y."/>
        </authorList>
    </citation>
    <scope>NUCLEOTIDE SEQUENCE [LARGE SCALE GENOMIC DNA]</scope>
    <source>
        <strain evidence="8 9">SB-73</strain>
    </source>
</reference>
<accession>A0AAV5RHM9</accession>
<gene>
    <name evidence="8" type="ORF">DASB73_019160</name>
</gene>
<name>A0AAV5RHM9_STABA</name>
<protein>
    <recommendedName>
        <fullName evidence="6">Multifunctional methyltransferase subunit trm112</fullName>
    </recommendedName>
    <alternativeName>
        <fullName evidence="7">eRF1 methyltransferase subunit trm112</fullName>
    </alternativeName>
</protein>
<comment type="caution">
    <text evidence="8">The sequence shown here is derived from an EMBL/GenBank/DDBJ whole genome shotgun (WGS) entry which is preliminary data.</text>
</comment>
<keyword evidence="5" id="KW-0539">Nucleus</keyword>
<dbReference type="Pfam" id="PF03966">
    <property type="entry name" value="Trm112p"/>
    <property type="match status" value="1"/>
</dbReference>
<evidence type="ECO:0000313" key="8">
    <source>
        <dbReference type="EMBL" id="GMM50958.1"/>
    </source>
</evidence>
<evidence type="ECO:0000256" key="3">
    <source>
        <dbReference type="ARBA" id="ARBA00007980"/>
    </source>
</evidence>
<evidence type="ECO:0000313" key="9">
    <source>
        <dbReference type="Proteomes" id="UP001362899"/>
    </source>
</evidence>
<dbReference type="SUPFAM" id="SSF158997">
    <property type="entry name" value="Trm112p-like"/>
    <property type="match status" value="1"/>
</dbReference>
<evidence type="ECO:0000256" key="6">
    <source>
        <dbReference type="ARBA" id="ARBA00069342"/>
    </source>
</evidence>
<dbReference type="GO" id="GO:0046982">
    <property type="term" value="F:protein heterodimerization activity"/>
    <property type="evidence" value="ECO:0007669"/>
    <property type="project" value="InterPro"/>
</dbReference>
<keyword evidence="9" id="KW-1185">Reference proteome</keyword>
<proteinExistence type="inferred from homology"/>
<comment type="similarity">
    <text evidence="3">Belongs to the TRM112 family.</text>
</comment>
<dbReference type="InterPro" id="IPR039127">
    <property type="entry name" value="Trm112"/>
</dbReference>
<dbReference type="GO" id="GO:0070476">
    <property type="term" value="P:rRNA (guanine-N7)-methylation"/>
    <property type="evidence" value="ECO:0007669"/>
    <property type="project" value="TreeGrafter"/>
</dbReference>
<evidence type="ECO:0000256" key="2">
    <source>
        <dbReference type="ARBA" id="ARBA00004496"/>
    </source>
</evidence>
<dbReference type="GO" id="GO:0030488">
    <property type="term" value="P:tRNA methylation"/>
    <property type="evidence" value="ECO:0007669"/>
    <property type="project" value="TreeGrafter"/>
</dbReference>
<dbReference type="GO" id="GO:0005737">
    <property type="term" value="C:cytoplasm"/>
    <property type="evidence" value="ECO:0007669"/>
    <property type="project" value="UniProtKB-SubCell"/>
</dbReference>
<dbReference type="Proteomes" id="UP001362899">
    <property type="component" value="Unassembled WGS sequence"/>
</dbReference>
<dbReference type="Gene3D" id="2.20.25.10">
    <property type="match status" value="1"/>
</dbReference>
<dbReference type="FunFam" id="2.20.25.10:FF:000021">
    <property type="entry name" value="Multifunctional methyltransferase subunit trm112"/>
    <property type="match status" value="1"/>
</dbReference>
<comment type="subcellular location">
    <subcellularLocation>
        <location evidence="2">Cytoplasm</location>
    </subcellularLocation>
    <subcellularLocation>
        <location evidence="1">Nucleus</location>
    </subcellularLocation>
</comment>
<evidence type="ECO:0000256" key="5">
    <source>
        <dbReference type="ARBA" id="ARBA00023242"/>
    </source>
</evidence>
<keyword evidence="4" id="KW-0963">Cytoplasm</keyword>
<evidence type="ECO:0000256" key="4">
    <source>
        <dbReference type="ARBA" id="ARBA00022490"/>
    </source>
</evidence>